<dbReference type="InterPro" id="IPR036465">
    <property type="entry name" value="vWFA_dom_sf"/>
</dbReference>
<feature type="compositionally biased region" description="Acidic residues" evidence="8">
    <location>
        <begin position="282"/>
        <end position="297"/>
    </location>
</feature>
<dbReference type="Pfam" id="PF00353">
    <property type="entry name" value="HemolysinCabind"/>
    <property type="match status" value="3"/>
</dbReference>
<keyword evidence="5" id="KW-0472">Membrane</keyword>
<dbReference type="PANTHER" id="PTHR10082:SF60">
    <property type="entry name" value="INTEGRIN BETA-PS"/>
    <property type="match status" value="1"/>
</dbReference>
<dbReference type="PRINTS" id="PR00313">
    <property type="entry name" value="CABNDNGRPT"/>
</dbReference>
<dbReference type="InterPro" id="IPR018511">
    <property type="entry name" value="Hemolysin-typ_Ca-bd_CS"/>
</dbReference>
<evidence type="ECO:0000256" key="4">
    <source>
        <dbReference type="ARBA" id="ARBA00023037"/>
    </source>
</evidence>
<evidence type="ECO:0000313" key="10">
    <source>
        <dbReference type="EMBL" id="MDK3017488.1"/>
    </source>
</evidence>
<comment type="similarity">
    <text evidence="2">Belongs to the integrin beta chain family.</text>
</comment>
<evidence type="ECO:0000313" key="11">
    <source>
        <dbReference type="Proteomes" id="UP001243757"/>
    </source>
</evidence>
<feature type="domain" description="Integrin beta subunit VWA" evidence="9">
    <location>
        <begin position="104"/>
        <end position="412"/>
    </location>
</feature>
<keyword evidence="4" id="KW-0401">Integrin</keyword>
<feature type="region of interest" description="Disordered" evidence="8">
    <location>
        <begin position="274"/>
        <end position="300"/>
    </location>
</feature>
<dbReference type="PROSITE" id="PS00330">
    <property type="entry name" value="HEMOLYSIN_CALCIUM"/>
    <property type="match status" value="5"/>
</dbReference>
<dbReference type="Gene3D" id="2.150.10.10">
    <property type="entry name" value="Serralysin-like metalloprotease, C-terminal"/>
    <property type="match status" value="2"/>
</dbReference>
<evidence type="ECO:0000256" key="7">
    <source>
        <dbReference type="ARBA" id="ARBA00023180"/>
    </source>
</evidence>
<evidence type="ECO:0000256" key="2">
    <source>
        <dbReference type="ARBA" id="ARBA00007449"/>
    </source>
</evidence>
<dbReference type="InterPro" id="IPR015812">
    <property type="entry name" value="Integrin_bsu"/>
</dbReference>
<reference evidence="10 11" key="1">
    <citation type="submission" date="2023-05" db="EMBL/GenBank/DDBJ databases">
        <title>Pseudodonghicola sp. nov.</title>
        <authorList>
            <person name="Huang J."/>
        </authorList>
    </citation>
    <scope>NUCLEOTIDE SEQUENCE [LARGE SCALE GENOMIC DNA]</scope>
    <source>
        <strain evidence="10 11">IC7</strain>
    </source>
</reference>
<keyword evidence="11" id="KW-1185">Reference proteome</keyword>
<name>A0ABT7EYR5_9RHOB</name>
<comment type="caution">
    <text evidence="10">The sequence shown here is derived from an EMBL/GenBank/DDBJ whole genome shotgun (WGS) entry which is preliminary data.</text>
</comment>
<sequence length="535" mass="54811">MKVVYGDDGLDDILAGSNKNDQLIGLGGDDILFGQVGDDTLEGGDGNDILSGGIGDDTLLGGAGRDVFDLSAGDDVAFGGGGNDHFIVNGFAGDHVVITDTSGRSDTLDFSGGDTGAIINMAAGSLSYVDDRIIELTGLSDEGTRSLEMVLLQDLSGSFSDDVSTVRGLADDLVDTISALTTTVRLGLASFIDKPTSPFGSTSDHEYLTQLGLTSDSEAWIAALDAMTVGSGSDGPEAQLTGLMQVALRTAEVGWSSDALKVVVLTTDAVPHFAGDNPVGDNDGDAITDGPDNDGTGEDYPTLDQVKDALIKGGIIPIFAVTSGVISDYEAIVDQFGFGTVVELSSNSSDIIEAIEGGISEATDTLIENAIGTDFRDIITGNDANNLILGKNGNDKILGGNGGDEIRGGLGADKILGENGGDDLYGGGANDKLYGGRGNDTIEGGAGRDLLVGGIGDDVFEFNITEADKVDTVKDFEDGADTFNILDTVLHSFSDISVSASGDDVLLSIGGTDFALVKDTLVSEIDASDFSFGLV</sequence>
<dbReference type="InterPro" id="IPR001343">
    <property type="entry name" value="Hemolysn_Ca-bd"/>
</dbReference>
<dbReference type="RefSeq" id="WP_284480303.1">
    <property type="nucleotide sequence ID" value="NZ_JASNJD010000004.1"/>
</dbReference>
<dbReference type="Gene3D" id="3.40.50.410">
    <property type="entry name" value="von Willebrand factor, type A domain"/>
    <property type="match status" value="1"/>
</dbReference>
<keyword evidence="6" id="KW-1015">Disulfide bond</keyword>
<keyword evidence="7" id="KW-0325">Glycoprotein</keyword>
<dbReference type="SMART" id="SM00187">
    <property type="entry name" value="INB"/>
    <property type="match status" value="1"/>
</dbReference>
<dbReference type="Proteomes" id="UP001243757">
    <property type="component" value="Unassembled WGS sequence"/>
</dbReference>
<dbReference type="InterPro" id="IPR002369">
    <property type="entry name" value="Integrin_bsu_VWA"/>
</dbReference>
<evidence type="ECO:0000259" key="9">
    <source>
        <dbReference type="SMART" id="SM00187"/>
    </source>
</evidence>
<evidence type="ECO:0000256" key="3">
    <source>
        <dbReference type="ARBA" id="ARBA00022692"/>
    </source>
</evidence>
<protein>
    <recommendedName>
        <fullName evidence="9">Integrin beta subunit VWA domain-containing protein</fullName>
    </recommendedName>
</protein>
<dbReference type="EMBL" id="JASNJD010000004">
    <property type="protein sequence ID" value="MDK3017488.1"/>
    <property type="molecule type" value="Genomic_DNA"/>
</dbReference>
<evidence type="ECO:0000256" key="6">
    <source>
        <dbReference type="ARBA" id="ARBA00023157"/>
    </source>
</evidence>
<dbReference type="PRINTS" id="PR01186">
    <property type="entry name" value="INTEGRINB"/>
</dbReference>
<proteinExistence type="inferred from homology"/>
<evidence type="ECO:0000256" key="5">
    <source>
        <dbReference type="ARBA" id="ARBA00023136"/>
    </source>
</evidence>
<evidence type="ECO:0000256" key="1">
    <source>
        <dbReference type="ARBA" id="ARBA00004479"/>
    </source>
</evidence>
<dbReference type="Pfam" id="PF00362">
    <property type="entry name" value="Integrin_beta"/>
    <property type="match status" value="1"/>
</dbReference>
<organism evidence="10 11">
    <name type="scientific">Pseudodonghicola flavimaris</name>
    <dbReference type="NCBI Taxonomy" id="3050036"/>
    <lineage>
        <taxon>Bacteria</taxon>
        <taxon>Pseudomonadati</taxon>
        <taxon>Pseudomonadota</taxon>
        <taxon>Alphaproteobacteria</taxon>
        <taxon>Rhodobacterales</taxon>
        <taxon>Paracoccaceae</taxon>
        <taxon>Pseudodonghicola</taxon>
    </lineage>
</organism>
<dbReference type="InterPro" id="IPR011049">
    <property type="entry name" value="Serralysin-like_metalloprot_C"/>
</dbReference>
<gene>
    <name evidence="10" type="ORF">QO033_07350</name>
</gene>
<keyword evidence="3" id="KW-0812">Transmembrane</keyword>
<accession>A0ABT7EYR5</accession>
<dbReference type="PANTHER" id="PTHR10082">
    <property type="entry name" value="INTEGRIN BETA SUBUNIT"/>
    <property type="match status" value="1"/>
</dbReference>
<comment type="subcellular location">
    <subcellularLocation>
        <location evidence="1">Membrane</location>
        <topology evidence="1">Single-pass type I membrane protein</topology>
    </subcellularLocation>
</comment>
<evidence type="ECO:0000256" key="8">
    <source>
        <dbReference type="SAM" id="MobiDB-lite"/>
    </source>
</evidence>
<dbReference type="SUPFAM" id="SSF53300">
    <property type="entry name" value="vWA-like"/>
    <property type="match status" value="1"/>
</dbReference>
<dbReference type="SUPFAM" id="SSF51120">
    <property type="entry name" value="beta-Roll"/>
    <property type="match status" value="2"/>
</dbReference>